<dbReference type="Proteomes" id="UP000254649">
    <property type="component" value="Unassembled WGS sequence"/>
</dbReference>
<evidence type="ECO:0000256" key="9">
    <source>
        <dbReference type="ARBA" id="ARBA00023136"/>
    </source>
</evidence>
<evidence type="ECO:0000256" key="3">
    <source>
        <dbReference type="ARBA" id="ARBA00022448"/>
    </source>
</evidence>
<evidence type="ECO:0000313" key="14">
    <source>
        <dbReference type="Proteomes" id="UP000254649"/>
    </source>
</evidence>
<comment type="function">
    <text evidence="10">Interacts with outer membrane receptor proteins that carry out high-affinity binding and energy dependent uptake into the periplasmic space of specific substrates. It could act to transduce energy from the cytoplasmic membrane to specific energy-requiring processes in the outer membrane, resulting in the release into the periplasm of ligands bound by these outer membrane proteins.</text>
</comment>
<feature type="domain" description="TonB C-terminal" evidence="12">
    <location>
        <begin position="171"/>
        <end position="259"/>
    </location>
</feature>
<dbReference type="GO" id="GO:0015891">
    <property type="term" value="P:siderophore transport"/>
    <property type="evidence" value="ECO:0007669"/>
    <property type="project" value="InterPro"/>
</dbReference>
<keyword evidence="7 10" id="KW-0653">Protein transport</keyword>
<feature type="compositionally biased region" description="Basic and acidic residues" evidence="11">
    <location>
        <begin position="64"/>
        <end position="107"/>
    </location>
</feature>
<comment type="subcellular location">
    <subcellularLocation>
        <location evidence="1 10">Cell inner membrane</location>
        <topology evidence="1 10">Single-pass membrane protein</topology>
        <orientation evidence="1 10">Periplasmic side</orientation>
    </subcellularLocation>
</comment>
<dbReference type="OrthoDB" id="9115347at2"/>
<keyword evidence="5 10" id="KW-0997">Cell inner membrane</keyword>
<evidence type="ECO:0000256" key="11">
    <source>
        <dbReference type="SAM" id="MobiDB-lite"/>
    </source>
</evidence>
<sequence length="259" mass="27971">MKHNLRLGFLGSLIFHLGLMSFLFFTFKEGEAANGTPADVVSTNISMEMLMATTIESAAPEPVKSVEPEPEPIKKEVVADPTKKVEKVKEKPKPKEKIKEREKEKPREKPKKQTNKIVANVAPNPLPNTTVSNKVQAGNGNVNAQASSVTKSVNTNANMAGSGANDSEIAAYKAKIRREIERHKKYSRRARMMRLQGTVIVVFNIGADGSLSNARVATSSGREELDNSALDAVNAAQSVGDRPAGMGSAVSVPISFMIK</sequence>
<dbReference type="GO" id="GO:0015031">
    <property type="term" value="P:protein transport"/>
    <property type="evidence" value="ECO:0007669"/>
    <property type="project" value="UniProtKB-UniRule"/>
</dbReference>
<keyword evidence="9 10" id="KW-0472">Membrane</keyword>
<dbReference type="AlphaFoldDB" id="A0A380U4Y4"/>
<dbReference type="SUPFAM" id="SSF74653">
    <property type="entry name" value="TolA/TonB C-terminal domain"/>
    <property type="match status" value="1"/>
</dbReference>
<evidence type="ECO:0000256" key="2">
    <source>
        <dbReference type="ARBA" id="ARBA00006555"/>
    </source>
</evidence>
<dbReference type="PANTHER" id="PTHR33446">
    <property type="entry name" value="PROTEIN TONB-RELATED"/>
    <property type="match status" value="1"/>
</dbReference>
<dbReference type="InterPro" id="IPR051045">
    <property type="entry name" value="TonB-dependent_transducer"/>
</dbReference>
<dbReference type="InterPro" id="IPR003538">
    <property type="entry name" value="TonB"/>
</dbReference>
<reference evidence="13 14" key="1">
    <citation type="submission" date="2018-06" db="EMBL/GenBank/DDBJ databases">
        <authorList>
            <consortium name="Pathogen Informatics"/>
            <person name="Doyle S."/>
        </authorList>
    </citation>
    <scope>NUCLEOTIDE SEQUENCE [LARGE SCALE GENOMIC DNA]</scope>
    <source>
        <strain evidence="13 14">NCTC10801</strain>
    </source>
</reference>
<dbReference type="GO" id="GO:0055085">
    <property type="term" value="P:transmembrane transport"/>
    <property type="evidence" value="ECO:0007669"/>
    <property type="project" value="InterPro"/>
</dbReference>
<evidence type="ECO:0000256" key="4">
    <source>
        <dbReference type="ARBA" id="ARBA00022475"/>
    </source>
</evidence>
<evidence type="ECO:0000256" key="10">
    <source>
        <dbReference type="RuleBase" id="RU362123"/>
    </source>
</evidence>
<accession>A0A380U4Y4</accession>
<feature type="transmembrane region" description="Helical" evidence="10">
    <location>
        <begin position="7"/>
        <end position="27"/>
    </location>
</feature>
<keyword evidence="6 10" id="KW-0812">Transmembrane</keyword>
<organism evidence="13 14">
    <name type="scientific">[Actinobacillus] rossii</name>
    <dbReference type="NCBI Taxonomy" id="123820"/>
    <lineage>
        <taxon>Bacteria</taxon>
        <taxon>Pseudomonadati</taxon>
        <taxon>Pseudomonadota</taxon>
        <taxon>Gammaproteobacteria</taxon>
        <taxon>Pasteurellales</taxon>
        <taxon>Pasteurellaceae</taxon>
    </lineage>
</organism>
<dbReference type="PROSITE" id="PS52015">
    <property type="entry name" value="TONB_CTD"/>
    <property type="match status" value="1"/>
</dbReference>
<evidence type="ECO:0000313" key="13">
    <source>
        <dbReference type="EMBL" id="SUT96462.1"/>
    </source>
</evidence>
<evidence type="ECO:0000259" key="12">
    <source>
        <dbReference type="PROSITE" id="PS52015"/>
    </source>
</evidence>
<evidence type="ECO:0000256" key="1">
    <source>
        <dbReference type="ARBA" id="ARBA00004383"/>
    </source>
</evidence>
<name>A0A380U4Y4_9PAST</name>
<dbReference type="PANTHER" id="PTHR33446:SF2">
    <property type="entry name" value="PROTEIN TONB"/>
    <property type="match status" value="1"/>
</dbReference>
<dbReference type="InterPro" id="IPR006260">
    <property type="entry name" value="TonB/TolA_C"/>
</dbReference>
<evidence type="ECO:0000256" key="7">
    <source>
        <dbReference type="ARBA" id="ARBA00022927"/>
    </source>
</evidence>
<keyword evidence="4 10" id="KW-1003">Cell membrane</keyword>
<dbReference type="Pfam" id="PF03544">
    <property type="entry name" value="TonB_C"/>
    <property type="match status" value="1"/>
</dbReference>
<keyword evidence="3 10" id="KW-0813">Transport</keyword>
<dbReference type="GO" id="GO:0031992">
    <property type="term" value="F:energy transducer activity"/>
    <property type="evidence" value="ECO:0007669"/>
    <property type="project" value="InterPro"/>
</dbReference>
<dbReference type="GO" id="GO:0098797">
    <property type="term" value="C:plasma membrane protein complex"/>
    <property type="evidence" value="ECO:0007669"/>
    <property type="project" value="TreeGrafter"/>
</dbReference>
<keyword evidence="14" id="KW-1185">Reference proteome</keyword>
<dbReference type="NCBIfam" id="TIGR01352">
    <property type="entry name" value="tonB_Cterm"/>
    <property type="match status" value="1"/>
</dbReference>
<dbReference type="Gene3D" id="3.30.1150.10">
    <property type="match status" value="1"/>
</dbReference>
<feature type="region of interest" description="Disordered" evidence="11">
    <location>
        <begin position="59"/>
        <end position="115"/>
    </location>
</feature>
<evidence type="ECO:0000256" key="6">
    <source>
        <dbReference type="ARBA" id="ARBA00022692"/>
    </source>
</evidence>
<gene>
    <name evidence="13" type="ORF">NCTC10801_02723</name>
</gene>
<dbReference type="EMBL" id="UFRQ01000003">
    <property type="protein sequence ID" value="SUT96462.1"/>
    <property type="molecule type" value="Genomic_DNA"/>
</dbReference>
<evidence type="ECO:0000256" key="8">
    <source>
        <dbReference type="ARBA" id="ARBA00022989"/>
    </source>
</evidence>
<comment type="similarity">
    <text evidence="2 10">Belongs to the TonB family.</text>
</comment>
<keyword evidence="8 10" id="KW-1133">Transmembrane helix</keyword>
<dbReference type="InterPro" id="IPR037682">
    <property type="entry name" value="TonB_C"/>
</dbReference>
<dbReference type="PRINTS" id="PR01374">
    <property type="entry name" value="TONBPROTEIN"/>
</dbReference>
<keyword evidence="10" id="KW-0735">Signal-anchor</keyword>
<protein>
    <recommendedName>
        <fullName evidence="10">Protein TonB</fullName>
    </recommendedName>
</protein>
<dbReference type="GO" id="GO:0030288">
    <property type="term" value="C:outer membrane-bounded periplasmic space"/>
    <property type="evidence" value="ECO:0007669"/>
    <property type="project" value="InterPro"/>
</dbReference>
<evidence type="ECO:0000256" key="5">
    <source>
        <dbReference type="ARBA" id="ARBA00022519"/>
    </source>
</evidence>
<proteinExistence type="inferred from homology"/>